<evidence type="ECO:0000313" key="3">
    <source>
        <dbReference type="Proteomes" id="UP000184447"/>
    </source>
</evidence>
<proteinExistence type="inferred from homology"/>
<dbReference type="PANTHER" id="PTHR30615:SF8">
    <property type="entry name" value="UPF0047 PROTEIN C4A8.02C"/>
    <property type="match status" value="1"/>
</dbReference>
<dbReference type="PROSITE" id="PS01314">
    <property type="entry name" value="UPF0047"/>
    <property type="match status" value="1"/>
</dbReference>
<dbReference type="EMBL" id="FQXM01000002">
    <property type="protein sequence ID" value="SHH12864.1"/>
    <property type="molecule type" value="Genomic_DNA"/>
</dbReference>
<dbReference type="InterPro" id="IPR001602">
    <property type="entry name" value="UPF0047_YjbQ-like"/>
</dbReference>
<dbReference type="Proteomes" id="UP000184447">
    <property type="component" value="Unassembled WGS sequence"/>
</dbReference>
<dbReference type="InterPro" id="IPR035917">
    <property type="entry name" value="YjbQ-like_sf"/>
</dbReference>
<dbReference type="SUPFAM" id="SSF111038">
    <property type="entry name" value="YjbQ-like"/>
    <property type="match status" value="1"/>
</dbReference>
<reference evidence="2 3" key="1">
    <citation type="submission" date="2016-11" db="EMBL/GenBank/DDBJ databases">
        <authorList>
            <person name="Jaros S."/>
            <person name="Januszkiewicz K."/>
            <person name="Wedrychowicz H."/>
        </authorList>
    </citation>
    <scope>NUCLEOTIDE SEQUENCE [LARGE SCALE GENOMIC DNA]</scope>
    <source>
        <strain evidence="2 3">DSM 8605</strain>
    </source>
</reference>
<dbReference type="NCBIfam" id="TIGR00149">
    <property type="entry name" value="TIGR00149_YjbQ"/>
    <property type="match status" value="1"/>
</dbReference>
<dbReference type="AlphaFoldDB" id="A0A1M5QF79"/>
<dbReference type="PIRSF" id="PIRSF004681">
    <property type="entry name" value="UCP004681"/>
    <property type="match status" value="1"/>
</dbReference>
<name>A0A1M5QF79_9CLOT</name>
<dbReference type="Gene3D" id="2.60.120.460">
    <property type="entry name" value="YjbQ-like"/>
    <property type="match status" value="1"/>
</dbReference>
<dbReference type="STRING" id="1121316.SAMN02745207_00063"/>
<dbReference type="RefSeq" id="WP_073335819.1">
    <property type="nucleotide sequence ID" value="NZ_FQXM01000002.1"/>
</dbReference>
<keyword evidence="3" id="KW-1185">Reference proteome</keyword>
<comment type="similarity">
    <text evidence="1">Belongs to the UPF0047 family.</text>
</comment>
<evidence type="ECO:0000313" key="2">
    <source>
        <dbReference type="EMBL" id="SHH12864.1"/>
    </source>
</evidence>
<dbReference type="PANTHER" id="PTHR30615">
    <property type="entry name" value="UNCHARACTERIZED PROTEIN YJBQ-RELATED"/>
    <property type="match status" value="1"/>
</dbReference>
<sequence length="132" mass="14874">MIHTFQVKTNKSTEMIDISSEVKKIVKESGVKNGICMVFIPHTTAAVTINENADPDVVKDFVKEMDKIVPLNDNYLHYEGNSAAHIKSSMMGFSEHIIIDNGQLILGTWQGIYFLEYDGPRTRKVNIKIMEG</sequence>
<dbReference type="Pfam" id="PF01894">
    <property type="entry name" value="YjbQ"/>
    <property type="match status" value="1"/>
</dbReference>
<evidence type="ECO:0000256" key="1">
    <source>
        <dbReference type="ARBA" id="ARBA00005534"/>
    </source>
</evidence>
<dbReference type="OrthoDB" id="9801725at2"/>
<accession>A0A1M5QF79</accession>
<gene>
    <name evidence="2" type="ORF">SAMN02745207_00063</name>
</gene>
<protein>
    <submittedName>
        <fullName evidence="2">Secondary thiamine-phosphate synthase enzyme</fullName>
    </submittedName>
</protein>
<organism evidence="2 3">
    <name type="scientific">Clostridium grantii DSM 8605</name>
    <dbReference type="NCBI Taxonomy" id="1121316"/>
    <lineage>
        <taxon>Bacteria</taxon>
        <taxon>Bacillati</taxon>
        <taxon>Bacillota</taxon>
        <taxon>Clostridia</taxon>
        <taxon>Eubacteriales</taxon>
        <taxon>Clostridiaceae</taxon>
        <taxon>Clostridium</taxon>
    </lineage>
</organism>